<dbReference type="NCBIfam" id="TIGR04409">
    <property type="entry name" value="LptC_YrbK"/>
    <property type="match status" value="1"/>
</dbReference>
<evidence type="ECO:0000256" key="1">
    <source>
        <dbReference type="ARBA" id="ARBA00022475"/>
    </source>
</evidence>
<evidence type="ECO:0000256" key="3">
    <source>
        <dbReference type="ARBA" id="ARBA00022692"/>
    </source>
</evidence>
<dbReference type="InterPro" id="IPR026265">
    <property type="entry name" value="LptC"/>
</dbReference>
<dbReference type="Proteomes" id="UP001595967">
    <property type="component" value="Unassembled WGS sequence"/>
</dbReference>
<reference evidence="8" key="1">
    <citation type="journal article" date="2019" name="Int. J. Syst. Evol. Microbiol.">
        <title>The Global Catalogue of Microorganisms (GCM) 10K type strain sequencing project: providing services to taxonomists for standard genome sequencing and annotation.</title>
        <authorList>
            <consortium name="The Broad Institute Genomics Platform"/>
            <consortium name="The Broad Institute Genome Sequencing Center for Infectious Disease"/>
            <person name="Wu L."/>
            <person name="Ma J."/>
        </authorList>
    </citation>
    <scope>NUCLEOTIDE SEQUENCE [LARGE SCALE GENOMIC DNA]</scope>
    <source>
        <strain evidence="8">JCM 11650</strain>
    </source>
</reference>
<keyword evidence="8" id="KW-1185">Reference proteome</keyword>
<keyword evidence="2" id="KW-0997">Cell inner membrane</keyword>
<organism evidence="7 8">
    <name type="scientific">Comamonas nitrativorans</name>
    <dbReference type="NCBI Taxonomy" id="108437"/>
    <lineage>
        <taxon>Bacteria</taxon>
        <taxon>Pseudomonadati</taxon>
        <taxon>Pseudomonadota</taxon>
        <taxon>Betaproteobacteria</taxon>
        <taxon>Burkholderiales</taxon>
        <taxon>Comamonadaceae</taxon>
        <taxon>Comamonas</taxon>
    </lineage>
</organism>
<dbReference type="InterPro" id="IPR052363">
    <property type="entry name" value="LPS_export_LptC"/>
</dbReference>
<dbReference type="EMBL" id="JBHSEW010000003">
    <property type="protein sequence ID" value="MFC4621560.1"/>
    <property type="molecule type" value="Genomic_DNA"/>
</dbReference>
<evidence type="ECO:0000313" key="7">
    <source>
        <dbReference type="EMBL" id="MFC4621560.1"/>
    </source>
</evidence>
<dbReference type="PANTHER" id="PTHR37481">
    <property type="entry name" value="LIPOPOLYSACCHARIDE EXPORT SYSTEM PROTEIN LPTC"/>
    <property type="match status" value="1"/>
</dbReference>
<comment type="caution">
    <text evidence="7">The sequence shown here is derived from an EMBL/GenBank/DDBJ whole genome shotgun (WGS) entry which is preliminary data.</text>
</comment>
<proteinExistence type="predicted"/>
<keyword evidence="3 6" id="KW-0812">Transmembrane</keyword>
<evidence type="ECO:0000256" key="4">
    <source>
        <dbReference type="ARBA" id="ARBA00022989"/>
    </source>
</evidence>
<gene>
    <name evidence="7" type="primary">lptC</name>
    <name evidence="7" type="ORF">ACFO3A_04970</name>
</gene>
<dbReference type="Gene3D" id="2.60.450.10">
    <property type="entry name" value="Lipopolysaccharide (LPS) transport protein A like domain"/>
    <property type="match status" value="1"/>
</dbReference>
<name>A0ABV9GY14_9BURK</name>
<dbReference type="RefSeq" id="WP_377724519.1">
    <property type="nucleotide sequence ID" value="NZ_JBHSEW010000003.1"/>
</dbReference>
<dbReference type="PANTHER" id="PTHR37481:SF1">
    <property type="entry name" value="LIPOPOLYSACCHARIDE EXPORT SYSTEM PROTEIN LPTC"/>
    <property type="match status" value="1"/>
</dbReference>
<protein>
    <submittedName>
        <fullName evidence="7">LPS export ABC transporter periplasmic protein LptC</fullName>
    </submittedName>
</protein>
<keyword evidence="4 6" id="KW-1133">Transmembrane helix</keyword>
<evidence type="ECO:0000256" key="5">
    <source>
        <dbReference type="ARBA" id="ARBA00023136"/>
    </source>
</evidence>
<dbReference type="InterPro" id="IPR010664">
    <property type="entry name" value="LipoPS_assembly_LptC-rel"/>
</dbReference>
<sequence length="196" mass="21880">MKTTLTDRVNLYLPVLLMGLLALGSWWLVRSAPRPQPVQQTVLADDQLDYTVEDFSTQQFAADGSLTSQLWGQRARHYLKADILEIDQVRTRSLGAQAVVTTSSAQRGISNGDGTEVQLWGDARVERSYPDGKPALLLQGQFLHAWPQQERVRSHLPVVLTRGSNRFTGNSLEYDNVSQVALLKGQVRGVVQPKKR</sequence>
<evidence type="ECO:0000313" key="8">
    <source>
        <dbReference type="Proteomes" id="UP001595967"/>
    </source>
</evidence>
<evidence type="ECO:0000256" key="6">
    <source>
        <dbReference type="SAM" id="Phobius"/>
    </source>
</evidence>
<evidence type="ECO:0000256" key="2">
    <source>
        <dbReference type="ARBA" id="ARBA00022519"/>
    </source>
</evidence>
<feature type="transmembrane region" description="Helical" evidence="6">
    <location>
        <begin position="12"/>
        <end position="29"/>
    </location>
</feature>
<dbReference type="Pfam" id="PF06835">
    <property type="entry name" value="LptC"/>
    <property type="match status" value="1"/>
</dbReference>
<accession>A0ABV9GY14</accession>
<keyword evidence="1" id="KW-1003">Cell membrane</keyword>
<keyword evidence="5 6" id="KW-0472">Membrane</keyword>